<feature type="region of interest" description="Disordered" evidence="1">
    <location>
        <begin position="344"/>
        <end position="378"/>
    </location>
</feature>
<name>A0A4Y7T2N0_COPMI</name>
<accession>A0A4Y7T2N0</accession>
<dbReference type="AlphaFoldDB" id="A0A4Y7T2N0"/>
<dbReference type="OrthoDB" id="10583898at2759"/>
<proteinExistence type="predicted"/>
<sequence>MVCQSHLSLPRRSPNSSVSQKGWNSDDGGPNGSGNSSARQSWQAAPSTPRNTSGAIPTLPGLAISPNSSNEASSALLFPPSHTRPGPVPIQEVSQATQHVAGTPSRTPTPEPHQSVPAPPSPVSPPKYTIGVLRAVDAQAHLTEKTLGSIGKLLRDTRRSITTNRWAAQVGFMHDRQEFRDVFNRDALYTSHNQIIIVTVFASRSISQKAGDDVAERLSVLLGGFYGLLVWKRTVSVMRPARAHKVGKDAALFGEESGISLGGTFGSPSFESVEDSVCVKASNCAPGHPSYFHTEVRYQVRSSPPQHNVTRSDVRCIANGSRESVWTSDCGRRRSRVQGSARLRAAGGERTSHRRRSLRFQGCPAPPERSRAEPWAVQADSHGHFSRVADRVRRDCSVPKRREGHWELEHDDWERSFHVHRHYAERALCKPCFGVPQRGDQLRSSTPRA</sequence>
<feature type="compositionally biased region" description="Polar residues" evidence="1">
    <location>
        <begin position="92"/>
        <end position="106"/>
    </location>
</feature>
<feature type="region of interest" description="Disordered" evidence="1">
    <location>
        <begin position="1"/>
        <end position="126"/>
    </location>
</feature>
<evidence type="ECO:0000256" key="1">
    <source>
        <dbReference type="SAM" id="MobiDB-lite"/>
    </source>
</evidence>
<dbReference type="Proteomes" id="UP000298030">
    <property type="component" value="Unassembled WGS sequence"/>
</dbReference>
<organism evidence="2 3">
    <name type="scientific">Coprinellus micaceus</name>
    <name type="common">Glistening ink-cap mushroom</name>
    <name type="synonym">Coprinus micaceus</name>
    <dbReference type="NCBI Taxonomy" id="71717"/>
    <lineage>
        <taxon>Eukaryota</taxon>
        <taxon>Fungi</taxon>
        <taxon>Dikarya</taxon>
        <taxon>Basidiomycota</taxon>
        <taxon>Agaricomycotina</taxon>
        <taxon>Agaricomycetes</taxon>
        <taxon>Agaricomycetidae</taxon>
        <taxon>Agaricales</taxon>
        <taxon>Agaricineae</taxon>
        <taxon>Psathyrellaceae</taxon>
        <taxon>Coprinellus</taxon>
    </lineage>
</organism>
<evidence type="ECO:0000313" key="2">
    <source>
        <dbReference type="EMBL" id="TEB28261.1"/>
    </source>
</evidence>
<protein>
    <submittedName>
        <fullName evidence="2">Uncharacterized protein</fullName>
    </submittedName>
</protein>
<feature type="compositionally biased region" description="Polar residues" evidence="1">
    <location>
        <begin position="13"/>
        <end position="23"/>
    </location>
</feature>
<evidence type="ECO:0000313" key="3">
    <source>
        <dbReference type="Proteomes" id="UP000298030"/>
    </source>
</evidence>
<feature type="compositionally biased region" description="Low complexity" evidence="1">
    <location>
        <begin position="25"/>
        <end position="37"/>
    </location>
</feature>
<feature type="compositionally biased region" description="Polar residues" evidence="1">
    <location>
        <begin position="38"/>
        <end position="55"/>
    </location>
</feature>
<feature type="compositionally biased region" description="Pro residues" evidence="1">
    <location>
        <begin position="107"/>
        <end position="125"/>
    </location>
</feature>
<reference evidence="2 3" key="1">
    <citation type="journal article" date="2019" name="Nat. Ecol. Evol.">
        <title>Megaphylogeny resolves global patterns of mushroom evolution.</title>
        <authorList>
            <person name="Varga T."/>
            <person name="Krizsan K."/>
            <person name="Foldi C."/>
            <person name="Dima B."/>
            <person name="Sanchez-Garcia M."/>
            <person name="Sanchez-Ramirez S."/>
            <person name="Szollosi G.J."/>
            <person name="Szarkandi J.G."/>
            <person name="Papp V."/>
            <person name="Albert L."/>
            <person name="Andreopoulos W."/>
            <person name="Angelini C."/>
            <person name="Antonin V."/>
            <person name="Barry K.W."/>
            <person name="Bougher N.L."/>
            <person name="Buchanan P."/>
            <person name="Buyck B."/>
            <person name="Bense V."/>
            <person name="Catcheside P."/>
            <person name="Chovatia M."/>
            <person name="Cooper J."/>
            <person name="Damon W."/>
            <person name="Desjardin D."/>
            <person name="Finy P."/>
            <person name="Geml J."/>
            <person name="Haridas S."/>
            <person name="Hughes K."/>
            <person name="Justo A."/>
            <person name="Karasinski D."/>
            <person name="Kautmanova I."/>
            <person name="Kiss B."/>
            <person name="Kocsube S."/>
            <person name="Kotiranta H."/>
            <person name="LaButti K.M."/>
            <person name="Lechner B.E."/>
            <person name="Liimatainen K."/>
            <person name="Lipzen A."/>
            <person name="Lukacs Z."/>
            <person name="Mihaltcheva S."/>
            <person name="Morgado L.N."/>
            <person name="Niskanen T."/>
            <person name="Noordeloos M.E."/>
            <person name="Ohm R.A."/>
            <person name="Ortiz-Santana B."/>
            <person name="Ovrebo C."/>
            <person name="Racz N."/>
            <person name="Riley R."/>
            <person name="Savchenko A."/>
            <person name="Shiryaev A."/>
            <person name="Soop K."/>
            <person name="Spirin V."/>
            <person name="Szebenyi C."/>
            <person name="Tomsovsky M."/>
            <person name="Tulloss R.E."/>
            <person name="Uehling J."/>
            <person name="Grigoriev I.V."/>
            <person name="Vagvolgyi C."/>
            <person name="Papp T."/>
            <person name="Martin F.M."/>
            <person name="Miettinen O."/>
            <person name="Hibbett D.S."/>
            <person name="Nagy L.G."/>
        </authorList>
    </citation>
    <scope>NUCLEOTIDE SEQUENCE [LARGE SCALE GENOMIC DNA]</scope>
    <source>
        <strain evidence="2 3">FP101781</strain>
    </source>
</reference>
<dbReference type="EMBL" id="QPFP01000034">
    <property type="protein sequence ID" value="TEB28261.1"/>
    <property type="molecule type" value="Genomic_DNA"/>
</dbReference>
<comment type="caution">
    <text evidence="2">The sequence shown here is derived from an EMBL/GenBank/DDBJ whole genome shotgun (WGS) entry which is preliminary data.</text>
</comment>
<keyword evidence="3" id="KW-1185">Reference proteome</keyword>
<gene>
    <name evidence="2" type="ORF">FA13DRAFT_818582</name>
</gene>